<feature type="transmembrane region" description="Helical" evidence="1">
    <location>
        <begin position="28"/>
        <end position="49"/>
    </location>
</feature>
<dbReference type="PANTHER" id="PTHR46289">
    <property type="entry name" value="52 KDA REPRESSOR OF THE INHIBITOR OF THE PROTEIN KINASE-LIKE PROTEIN-RELATED"/>
    <property type="match status" value="1"/>
</dbReference>
<evidence type="ECO:0000313" key="4">
    <source>
        <dbReference type="RefSeq" id="XP_065658963.1"/>
    </source>
</evidence>
<dbReference type="GeneID" id="136083488"/>
<accession>A0ABM4CBA6</accession>
<keyword evidence="1" id="KW-0812">Transmembrane</keyword>
<dbReference type="Pfam" id="PF05699">
    <property type="entry name" value="Dimer_Tnp_hAT"/>
    <property type="match status" value="1"/>
</dbReference>
<keyword evidence="1" id="KW-0472">Membrane</keyword>
<dbReference type="InterPro" id="IPR052958">
    <property type="entry name" value="IFN-induced_PKR_regulator"/>
</dbReference>
<keyword evidence="3" id="KW-1185">Reference proteome</keyword>
<dbReference type="PANTHER" id="PTHR46289:SF14">
    <property type="entry name" value="DUF4371 DOMAIN-CONTAINING PROTEIN"/>
    <property type="match status" value="1"/>
</dbReference>
<evidence type="ECO:0000313" key="3">
    <source>
        <dbReference type="Proteomes" id="UP001652625"/>
    </source>
</evidence>
<feature type="domain" description="HAT C-terminal dimerisation" evidence="2">
    <location>
        <begin position="23"/>
        <end position="83"/>
    </location>
</feature>
<dbReference type="RefSeq" id="XP_065658963.1">
    <property type="nucleotide sequence ID" value="XM_065802891.1"/>
</dbReference>
<evidence type="ECO:0000256" key="1">
    <source>
        <dbReference type="SAM" id="Phobius"/>
    </source>
</evidence>
<gene>
    <name evidence="4" type="primary">LOC136083488</name>
</gene>
<sequence>MWEVYWKNHFDSAPKTIFDSLQKCHDHIFPNFSTILLILCILPVTPCTWEISLSTLKRIQISLRNTMGDGRLNGIAMLHIHRDIEIDLNIVVDKFATAFPRKMEFKNILNSNE</sequence>
<protein>
    <submittedName>
        <fullName evidence="4">52 kDa repressor of the inhibitor of the protein kinase-like</fullName>
    </submittedName>
</protein>
<evidence type="ECO:0000259" key="2">
    <source>
        <dbReference type="Pfam" id="PF05699"/>
    </source>
</evidence>
<proteinExistence type="predicted"/>
<organism evidence="3 4">
    <name type="scientific">Hydra vulgaris</name>
    <name type="common">Hydra</name>
    <name type="synonym">Hydra attenuata</name>
    <dbReference type="NCBI Taxonomy" id="6087"/>
    <lineage>
        <taxon>Eukaryota</taxon>
        <taxon>Metazoa</taxon>
        <taxon>Cnidaria</taxon>
        <taxon>Hydrozoa</taxon>
        <taxon>Hydroidolina</taxon>
        <taxon>Anthoathecata</taxon>
        <taxon>Aplanulata</taxon>
        <taxon>Hydridae</taxon>
        <taxon>Hydra</taxon>
    </lineage>
</organism>
<reference evidence="4" key="1">
    <citation type="submission" date="2025-08" db="UniProtKB">
        <authorList>
            <consortium name="RefSeq"/>
        </authorList>
    </citation>
    <scope>IDENTIFICATION</scope>
</reference>
<dbReference type="InterPro" id="IPR008906">
    <property type="entry name" value="HATC_C_dom"/>
</dbReference>
<name>A0ABM4CBA6_HYDVU</name>
<dbReference type="Proteomes" id="UP001652625">
    <property type="component" value="Chromosome 08"/>
</dbReference>
<keyword evidence="1" id="KW-1133">Transmembrane helix</keyword>